<feature type="region of interest" description="Disordered" evidence="3">
    <location>
        <begin position="647"/>
        <end position="669"/>
    </location>
</feature>
<feature type="compositionally biased region" description="Polar residues" evidence="3">
    <location>
        <begin position="449"/>
        <end position="466"/>
    </location>
</feature>
<accession>A0AAV5CMB4</accession>
<keyword evidence="2" id="KW-0862">Zinc</keyword>
<evidence type="ECO:0000259" key="5">
    <source>
        <dbReference type="PROSITE" id="PS51391"/>
    </source>
</evidence>
<dbReference type="AlphaFoldDB" id="A0AAV5CMB4"/>
<evidence type="ECO:0000313" key="6">
    <source>
        <dbReference type="EMBL" id="GJM99577.1"/>
    </source>
</evidence>
<evidence type="ECO:0000256" key="2">
    <source>
        <dbReference type="PROSITE-ProRule" id="PRU00042"/>
    </source>
</evidence>
<dbReference type="GO" id="GO:0008270">
    <property type="term" value="F:zinc ion binding"/>
    <property type="evidence" value="ECO:0007669"/>
    <property type="project" value="UniProtKB-KW"/>
</dbReference>
<dbReference type="PANTHER" id="PTHR15921:SF3">
    <property type="entry name" value="PRE-MRNA CLEAVAGE COMPLEX 2 PROTEIN PCF11"/>
    <property type="match status" value="1"/>
</dbReference>
<dbReference type="Gene3D" id="1.25.40.90">
    <property type="match status" value="1"/>
</dbReference>
<dbReference type="InterPro" id="IPR008942">
    <property type="entry name" value="ENTH_VHS"/>
</dbReference>
<keyword evidence="2" id="KW-0479">Metal-binding</keyword>
<dbReference type="InterPro" id="IPR047415">
    <property type="entry name" value="Pcf11_CID"/>
</dbReference>
<dbReference type="Proteomes" id="UP001054889">
    <property type="component" value="Unassembled WGS sequence"/>
</dbReference>
<feature type="compositionally biased region" description="Pro residues" evidence="3">
    <location>
        <begin position="609"/>
        <end position="618"/>
    </location>
</feature>
<dbReference type="GO" id="GO:0031124">
    <property type="term" value="P:mRNA 3'-end processing"/>
    <property type="evidence" value="ECO:0007669"/>
    <property type="project" value="InterPro"/>
</dbReference>
<dbReference type="InterPro" id="IPR057242">
    <property type="entry name" value="PCFS4-like"/>
</dbReference>
<keyword evidence="2" id="KW-0863">Zinc-finger</keyword>
<evidence type="ECO:0000256" key="1">
    <source>
        <dbReference type="ARBA" id="ARBA00022664"/>
    </source>
</evidence>
<keyword evidence="7" id="KW-1185">Reference proteome</keyword>
<feature type="region of interest" description="Disordered" evidence="3">
    <location>
        <begin position="168"/>
        <end position="199"/>
    </location>
</feature>
<keyword evidence="1" id="KW-0507">mRNA processing</keyword>
<reference evidence="6" key="2">
    <citation type="submission" date="2021-12" db="EMBL/GenBank/DDBJ databases">
        <title>Resequencing data analysis of finger millet.</title>
        <authorList>
            <person name="Hatakeyama M."/>
            <person name="Aluri S."/>
            <person name="Balachadran M.T."/>
            <person name="Sivarajan S.R."/>
            <person name="Poveda L."/>
            <person name="Shimizu-Inatsugi R."/>
            <person name="Schlapbach R."/>
            <person name="Sreeman S.M."/>
            <person name="Shimizu K.K."/>
        </authorList>
    </citation>
    <scope>NUCLEOTIDE SEQUENCE</scope>
</reference>
<feature type="region of interest" description="Disordered" evidence="3">
    <location>
        <begin position="599"/>
        <end position="625"/>
    </location>
</feature>
<reference evidence="6" key="1">
    <citation type="journal article" date="2018" name="DNA Res.">
        <title>Multiple hybrid de novo genome assembly of finger millet, an orphan allotetraploid crop.</title>
        <authorList>
            <person name="Hatakeyama M."/>
            <person name="Aluri S."/>
            <person name="Balachadran M.T."/>
            <person name="Sivarajan S.R."/>
            <person name="Patrignani A."/>
            <person name="Gruter S."/>
            <person name="Poveda L."/>
            <person name="Shimizu-Inatsugi R."/>
            <person name="Baeten J."/>
            <person name="Francoijs K.J."/>
            <person name="Nataraja K.N."/>
            <person name="Reddy Y.A.N."/>
            <person name="Phadnis S."/>
            <person name="Ravikumar R.L."/>
            <person name="Schlapbach R."/>
            <person name="Sreeman S.M."/>
            <person name="Shimizu K.K."/>
        </authorList>
    </citation>
    <scope>NUCLEOTIDE SEQUENCE</scope>
</reference>
<dbReference type="Pfam" id="PF23228">
    <property type="entry name" value="zf_PCFS4"/>
    <property type="match status" value="1"/>
</dbReference>
<dbReference type="EMBL" id="BQKI01000007">
    <property type="protein sequence ID" value="GJM99577.1"/>
    <property type="molecule type" value="Genomic_DNA"/>
</dbReference>
<dbReference type="InterPro" id="IPR013087">
    <property type="entry name" value="Znf_C2H2_type"/>
</dbReference>
<feature type="domain" description="CID" evidence="5">
    <location>
        <begin position="56"/>
        <end position="196"/>
    </location>
</feature>
<evidence type="ECO:0000259" key="4">
    <source>
        <dbReference type="PROSITE" id="PS50157"/>
    </source>
</evidence>
<dbReference type="GO" id="GO:0000993">
    <property type="term" value="F:RNA polymerase II complex binding"/>
    <property type="evidence" value="ECO:0007669"/>
    <property type="project" value="InterPro"/>
</dbReference>
<dbReference type="SMART" id="SM00582">
    <property type="entry name" value="RPR"/>
    <property type="match status" value="1"/>
</dbReference>
<proteinExistence type="predicted"/>
<dbReference type="InterPro" id="IPR045154">
    <property type="entry name" value="PCF11-like"/>
</dbReference>
<dbReference type="GO" id="GO:0006369">
    <property type="term" value="P:termination of RNA polymerase II transcription"/>
    <property type="evidence" value="ECO:0007669"/>
    <property type="project" value="InterPro"/>
</dbReference>
<feature type="region of interest" description="Disordered" evidence="3">
    <location>
        <begin position="449"/>
        <end position="491"/>
    </location>
</feature>
<comment type="caution">
    <text evidence="6">The sequence shown here is derived from an EMBL/GenBank/DDBJ whole genome shotgun (WGS) entry which is preliminary data.</text>
</comment>
<dbReference type="PANTHER" id="PTHR15921">
    <property type="entry name" value="PRE-MRNA CLEAVAGE COMPLEX II"/>
    <property type="match status" value="1"/>
</dbReference>
<dbReference type="GO" id="GO:0003729">
    <property type="term" value="F:mRNA binding"/>
    <property type="evidence" value="ECO:0007669"/>
    <property type="project" value="InterPro"/>
</dbReference>
<sequence length="892" mass="96673">MRASAAPMETSAPARRSAAPDPKKPRLAQSSRDPRSYAAASNGAPPAATSAAEMAMVDELLAQYRTALGELTFNSKPIITNLTIIAGENLQAAKSIAALICTNILEVPSEQKLPSLYLLDSIVKNIGKDYVKHFSSRLPEGLLGSGGKAPLIADSGGDIERANRIGTDRSGARRSDAQNARPNIQRTQRDPFGNPIHEKQAGRDVRGLGLSNIPQQPVMGAGQVRSKPKGQEGIVGLYHTADVGSSEHRLDRRSNLYANKDVRPAGSVRLDGALLPTPSISSDIIDRPTANKSWKLSEEEEYVWDDVHSQAAGYGTVRKGEWMTDDGNAKYTNSQRDKWADVGDVERLDPNSQKLDSLPRFGHVTVQDRRILPYMDQEEYLHGKHELGSRIDRETRADGQMLPAPRGSSPWVSQEKTLPAIGLDPRVSRFSNQPVGSYAGRSIEDGVTSVSTRSAETSVQQKQRYWSSSPPPAHSPSSALPFACQHSPSPAETDFYPSRSFSQLGQNHQEEYSQRALPGLAKDSHALPIDSTSRSSDLTNASNLLAGLLKSGFKPNNASDLASLQAQPLVPTGPPPNTLTSLAAASSMQSSAIGNTLLQGQRPNTSRLPLPPGLPPTPSVISSTQLTDKAAPLSSLLSSLVKKGLISSPSTDSSVAVSSQPSKPPSNTTDIIASAMSLPIVKPPVSKEKPTPDSSPPVTTLLPKTMEFKMGDLIGLEFKPDKLRKYNEHVISSLFDDQSHQCKTCGERFTLEEELRLHTTCHGSRESESIYAGIAPRRWYPSQGNYIHGSHGMENIPEVSVASDVDLGSAEELCEFMVPADESQIICALCGDPFDDIYSIESGDWMFKDAVFLDYPKGEDNCRDRGEDENEHVPIVHARCMLKISKDDMEVE</sequence>
<dbReference type="PROSITE" id="PS51391">
    <property type="entry name" value="CID"/>
    <property type="match status" value="1"/>
</dbReference>
<name>A0AAV5CMB4_ELECO</name>
<dbReference type="Pfam" id="PF04818">
    <property type="entry name" value="CID"/>
    <property type="match status" value="1"/>
</dbReference>
<protein>
    <recommendedName>
        <fullName evidence="8">C2H2-type domain-containing protein</fullName>
    </recommendedName>
</protein>
<dbReference type="CDD" id="cd16982">
    <property type="entry name" value="CID_Pcf11"/>
    <property type="match status" value="1"/>
</dbReference>
<feature type="domain" description="C2H2-type" evidence="4">
    <location>
        <begin position="740"/>
        <end position="767"/>
    </location>
</feature>
<dbReference type="SUPFAM" id="SSF48464">
    <property type="entry name" value="ENTH/VHS domain"/>
    <property type="match status" value="1"/>
</dbReference>
<dbReference type="GO" id="GO:0005737">
    <property type="term" value="C:cytoplasm"/>
    <property type="evidence" value="ECO:0007669"/>
    <property type="project" value="TreeGrafter"/>
</dbReference>
<evidence type="ECO:0000256" key="3">
    <source>
        <dbReference type="SAM" id="MobiDB-lite"/>
    </source>
</evidence>
<feature type="region of interest" description="Disordered" evidence="3">
    <location>
        <begin position="1"/>
        <end position="45"/>
    </location>
</feature>
<feature type="compositionally biased region" description="Low complexity" evidence="3">
    <location>
        <begin position="11"/>
        <end position="20"/>
    </location>
</feature>
<feature type="compositionally biased region" description="Low complexity" evidence="3">
    <location>
        <begin position="647"/>
        <end position="661"/>
    </location>
</feature>
<organism evidence="6 7">
    <name type="scientific">Eleusine coracana subsp. coracana</name>
    <dbReference type="NCBI Taxonomy" id="191504"/>
    <lineage>
        <taxon>Eukaryota</taxon>
        <taxon>Viridiplantae</taxon>
        <taxon>Streptophyta</taxon>
        <taxon>Embryophyta</taxon>
        <taxon>Tracheophyta</taxon>
        <taxon>Spermatophyta</taxon>
        <taxon>Magnoliopsida</taxon>
        <taxon>Liliopsida</taxon>
        <taxon>Poales</taxon>
        <taxon>Poaceae</taxon>
        <taxon>PACMAD clade</taxon>
        <taxon>Chloridoideae</taxon>
        <taxon>Cynodonteae</taxon>
        <taxon>Eleusininae</taxon>
        <taxon>Eleusine</taxon>
    </lineage>
</organism>
<evidence type="ECO:0000313" key="7">
    <source>
        <dbReference type="Proteomes" id="UP001054889"/>
    </source>
</evidence>
<dbReference type="InterPro" id="IPR006569">
    <property type="entry name" value="CID_dom"/>
</dbReference>
<dbReference type="GO" id="GO:0005849">
    <property type="term" value="C:mRNA cleavage factor complex"/>
    <property type="evidence" value="ECO:0007669"/>
    <property type="project" value="TreeGrafter"/>
</dbReference>
<evidence type="ECO:0008006" key="8">
    <source>
        <dbReference type="Google" id="ProtNLM"/>
    </source>
</evidence>
<dbReference type="PROSITE" id="PS50157">
    <property type="entry name" value="ZINC_FINGER_C2H2_2"/>
    <property type="match status" value="1"/>
</dbReference>
<dbReference type="PROSITE" id="PS00028">
    <property type="entry name" value="ZINC_FINGER_C2H2_1"/>
    <property type="match status" value="1"/>
</dbReference>
<gene>
    <name evidence="6" type="primary">ga16693</name>
    <name evidence="6" type="ORF">PR202_ga16693</name>
</gene>
<feature type="compositionally biased region" description="Polar residues" evidence="3">
    <location>
        <begin position="177"/>
        <end position="186"/>
    </location>
</feature>